<comment type="caution">
    <text evidence="2">The sequence shown here is derived from an EMBL/GenBank/DDBJ whole genome shotgun (WGS) entry which is preliminary data.</text>
</comment>
<dbReference type="InterPro" id="IPR038252">
    <property type="entry name" value="UBA_E1_C_sf"/>
</dbReference>
<dbReference type="FunFam" id="3.10.290.60:FF:000002">
    <property type="entry name" value="Ubiquitin-like modifier-activating enzyme 1"/>
    <property type="match status" value="1"/>
</dbReference>
<evidence type="ECO:0000313" key="3">
    <source>
        <dbReference type="Proteomes" id="UP001321473"/>
    </source>
</evidence>
<feature type="domain" description="Ubiquitin-activating enzyme E1 C-terminal" evidence="1">
    <location>
        <begin position="2"/>
        <end position="102"/>
    </location>
</feature>
<reference evidence="2 3" key="1">
    <citation type="journal article" date="2023" name="Arcadia Sci">
        <title>De novo assembly of a long-read Amblyomma americanum tick genome.</title>
        <authorList>
            <person name="Chou S."/>
            <person name="Poskanzer K.E."/>
            <person name="Rollins M."/>
            <person name="Thuy-Boun P.S."/>
        </authorList>
    </citation>
    <scope>NUCLEOTIDE SEQUENCE [LARGE SCALE GENOMIC DNA]</scope>
    <source>
        <strain evidence="2">F_SG_1</strain>
        <tissue evidence="2">Salivary glands</tissue>
    </source>
</reference>
<dbReference type="GO" id="GO:0008641">
    <property type="term" value="F:ubiquitin-like modifier activating enzyme activity"/>
    <property type="evidence" value="ECO:0007669"/>
    <property type="project" value="InterPro"/>
</dbReference>
<accession>A0AAQ4ESU6</accession>
<organism evidence="2 3">
    <name type="scientific">Amblyomma americanum</name>
    <name type="common">Lone star tick</name>
    <dbReference type="NCBI Taxonomy" id="6943"/>
    <lineage>
        <taxon>Eukaryota</taxon>
        <taxon>Metazoa</taxon>
        <taxon>Ecdysozoa</taxon>
        <taxon>Arthropoda</taxon>
        <taxon>Chelicerata</taxon>
        <taxon>Arachnida</taxon>
        <taxon>Acari</taxon>
        <taxon>Parasitiformes</taxon>
        <taxon>Ixodida</taxon>
        <taxon>Ixodoidea</taxon>
        <taxon>Ixodidae</taxon>
        <taxon>Amblyomminae</taxon>
        <taxon>Amblyomma</taxon>
    </lineage>
</organism>
<dbReference type="InterPro" id="IPR035985">
    <property type="entry name" value="Ubiquitin-activating_enz"/>
</dbReference>
<proteinExistence type="predicted"/>
<dbReference type="SMART" id="SM00985">
    <property type="entry name" value="UBA_e1_C"/>
    <property type="match status" value="1"/>
</dbReference>
<gene>
    <name evidence="2" type="ORF">V5799_020848</name>
</gene>
<dbReference type="Proteomes" id="UP001321473">
    <property type="component" value="Unassembled WGS sequence"/>
</dbReference>
<dbReference type="AlphaFoldDB" id="A0AAQ4ESU6"/>
<sequence length="108" mass="12641">LNGRDFTLWDLFEVQGELTLKQFLDYFKNKHNVEITMMSYGVSMLYSFIMQPPKVTERLNLPMSQVVSQVSKKPIEPHVRSLIFDLWCNDSNGVELDDVLTVRYLLPK</sequence>
<dbReference type="EMBL" id="JARKHS020011449">
    <property type="protein sequence ID" value="KAK8777811.1"/>
    <property type="molecule type" value="Genomic_DNA"/>
</dbReference>
<dbReference type="Pfam" id="PF09358">
    <property type="entry name" value="E1_UFD"/>
    <property type="match status" value="1"/>
</dbReference>
<evidence type="ECO:0000313" key="2">
    <source>
        <dbReference type="EMBL" id="KAK8777811.1"/>
    </source>
</evidence>
<keyword evidence="3" id="KW-1185">Reference proteome</keyword>
<dbReference type="InterPro" id="IPR018965">
    <property type="entry name" value="Ub-activating_enz_E1_C"/>
</dbReference>
<evidence type="ECO:0000259" key="1">
    <source>
        <dbReference type="SMART" id="SM00985"/>
    </source>
</evidence>
<dbReference type="Gene3D" id="3.10.290.60">
    <property type="entry name" value="Ubiquitin-activating enzyme E1, UFD domain"/>
    <property type="match status" value="1"/>
</dbReference>
<feature type="non-terminal residue" evidence="2">
    <location>
        <position position="1"/>
    </location>
</feature>
<protein>
    <recommendedName>
        <fullName evidence="1">Ubiquitin-activating enzyme E1 C-terminal domain-containing protein</fullName>
    </recommendedName>
</protein>
<dbReference type="SUPFAM" id="SSF69572">
    <property type="entry name" value="Activating enzymes of the ubiquitin-like proteins"/>
    <property type="match status" value="1"/>
</dbReference>
<name>A0AAQ4ESU6_AMBAM</name>